<keyword evidence="3" id="KW-0175">Coiled coil</keyword>
<dbReference type="Pfam" id="PF12848">
    <property type="entry name" value="ABC_tran_Xtn"/>
    <property type="match status" value="1"/>
</dbReference>
<dbReference type="Proteomes" id="UP000305222">
    <property type="component" value="Unassembled WGS sequence"/>
</dbReference>
<dbReference type="Pfam" id="PF00005">
    <property type="entry name" value="ABC_tran"/>
    <property type="match status" value="1"/>
</dbReference>
<name>A0A4U3ANE8_9BACI</name>
<dbReference type="InterPro" id="IPR027417">
    <property type="entry name" value="P-loop_NTPase"/>
</dbReference>
<organism evidence="6 7">
    <name type="scientific">Bacillus wiedmannii</name>
    <dbReference type="NCBI Taxonomy" id="1890302"/>
    <lineage>
        <taxon>Bacteria</taxon>
        <taxon>Bacillati</taxon>
        <taxon>Bacillota</taxon>
        <taxon>Bacilli</taxon>
        <taxon>Bacillales</taxon>
        <taxon>Bacillaceae</taxon>
        <taxon>Bacillus</taxon>
        <taxon>Bacillus cereus group</taxon>
    </lineage>
</organism>
<dbReference type="InterPro" id="IPR003439">
    <property type="entry name" value="ABC_transporter-like_ATP-bd"/>
</dbReference>
<feature type="domain" description="ABC transporter" evidence="4">
    <location>
        <begin position="98"/>
        <end position="141"/>
    </location>
</feature>
<sequence>DFWYESSQLALKLTQDANKKKEEKVKELQNFIARFSSNASKAKQATSRKKLLDKITLDDIRPSSRRYPFVGFTPEREIGNDLLTVEGLSKTIDGEKVLDNVYFTLNKGDKVAFIGRNDIAMTTLFKILMGEMEPDSGSFKWGVTTS</sequence>
<accession>A0A4U3ANE8</accession>
<reference evidence="6 7" key="1">
    <citation type="journal article" date="2019" name="Environ. Microbiol.">
        <title>An active ?-lactamase is a part of an orchestrated cell wall stress resistance network of Bacillus subtilis and related rhizosphere species.</title>
        <authorList>
            <person name="Bucher T."/>
            <person name="Keren-Paz A."/>
            <person name="Hausser J."/>
            <person name="Olender T."/>
            <person name="Cytryn E."/>
            <person name="Kolodkin-Gal I."/>
        </authorList>
    </citation>
    <scope>NUCLEOTIDE SEQUENCE [LARGE SCALE GENOMIC DNA]</scope>
    <source>
        <strain evidence="6 7">I5</strain>
    </source>
</reference>
<dbReference type="InterPro" id="IPR032781">
    <property type="entry name" value="ABC_tran_Xtn"/>
</dbReference>
<feature type="coiled-coil region" evidence="3">
    <location>
        <begin position="11"/>
        <end position="38"/>
    </location>
</feature>
<evidence type="ECO:0000259" key="5">
    <source>
        <dbReference type="Pfam" id="PF12848"/>
    </source>
</evidence>
<keyword evidence="1" id="KW-0547">Nucleotide-binding</keyword>
<evidence type="ECO:0000313" key="7">
    <source>
        <dbReference type="Proteomes" id="UP000305222"/>
    </source>
</evidence>
<dbReference type="EMBL" id="SZON01001986">
    <property type="protein sequence ID" value="TKI89050.1"/>
    <property type="molecule type" value="Genomic_DNA"/>
</dbReference>
<dbReference type="PANTHER" id="PTHR42855">
    <property type="entry name" value="ABC TRANSPORTER ATP-BINDING SUBUNIT"/>
    <property type="match status" value="1"/>
</dbReference>
<dbReference type="GO" id="GO:0016887">
    <property type="term" value="F:ATP hydrolysis activity"/>
    <property type="evidence" value="ECO:0007669"/>
    <property type="project" value="InterPro"/>
</dbReference>
<dbReference type="Gene3D" id="3.40.50.300">
    <property type="entry name" value="P-loop containing nucleotide triphosphate hydrolases"/>
    <property type="match status" value="1"/>
</dbReference>
<protein>
    <submittedName>
        <fullName evidence="6">ATP-binding cassette domain-containing protein</fullName>
    </submittedName>
</protein>
<proteinExistence type="predicted"/>
<dbReference type="GO" id="GO:0005524">
    <property type="term" value="F:ATP binding"/>
    <property type="evidence" value="ECO:0007669"/>
    <property type="project" value="UniProtKB-KW"/>
</dbReference>
<evidence type="ECO:0000259" key="4">
    <source>
        <dbReference type="Pfam" id="PF00005"/>
    </source>
</evidence>
<dbReference type="InterPro" id="IPR051309">
    <property type="entry name" value="ABCF_ATPase"/>
</dbReference>
<feature type="domain" description="ABC-transporter extension" evidence="5">
    <location>
        <begin position="2"/>
        <end position="65"/>
    </location>
</feature>
<evidence type="ECO:0000256" key="1">
    <source>
        <dbReference type="ARBA" id="ARBA00022741"/>
    </source>
</evidence>
<gene>
    <name evidence="6" type="ORF">FC699_26855</name>
</gene>
<feature type="non-terminal residue" evidence="6">
    <location>
        <position position="146"/>
    </location>
</feature>
<dbReference type="SUPFAM" id="SSF52540">
    <property type="entry name" value="P-loop containing nucleoside triphosphate hydrolases"/>
    <property type="match status" value="1"/>
</dbReference>
<evidence type="ECO:0000256" key="3">
    <source>
        <dbReference type="SAM" id="Coils"/>
    </source>
</evidence>
<evidence type="ECO:0000313" key="6">
    <source>
        <dbReference type="EMBL" id="TKI89050.1"/>
    </source>
</evidence>
<comment type="caution">
    <text evidence="6">The sequence shown here is derived from an EMBL/GenBank/DDBJ whole genome shotgun (WGS) entry which is preliminary data.</text>
</comment>
<feature type="non-terminal residue" evidence="6">
    <location>
        <position position="1"/>
    </location>
</feature>
<evidence type="ECO:0000256" key="2">
    <source>
        <dbReference type="ARBA" id="ARBA00022840"/>
    </source>
</evidence>
<dbReference type="PANTHER" id="PTHR42855:SF2">
    <property type="entry name" value="DRUG RESISTANCE ABC TRANSPORTER,ATP-BINDING PROTEIN"/>
    <property type="match status" value="1"/>
</dbReference>
<dbReference type="AlphaFoldDB" id="A0A4U3ANE8"/>
<keyword evidence="2 6" id="KW-0067">ATP-binding</keyword>